<evidence type="ECO:0000313" key="5">
    <source>
        <dbReference type="EMBL" id="AEI63998.1"/>
    </source>
</evidence>
<dbReference type="Gene3D" id="1.10.1740.10">
    <property type="match status" value="1"/>
</dbReference>
<dbReference type="Proteomes" id="UP000000488">
    <property type="component" value="Chromosome"/>
</dbReference>
<dbReference type="SUPFAM" id="SSF88946">
    <property type="entry name" value="Sigma2 domain of RNA polymerase sigma factors"/>
    <property type="match status" value="1"/>
</dbReference>
<dbReference type="InterPro" id="IPR007627">
    <property type="entry name" value="RNA_pol_sigma70_r2"/>
</dbReference>
<protein>
    <submittedName>
        <fullName evidence="5">RNA polymerase, sigma-24 subunit, ECF subfamily protein</fullName>
    </submittedName>
</protein>
<dbReference type="Pfam" id="PF13384">
    <property type="entry name" value="HTH_23"/>
    <property type="match status" value="1"/>
</dbReference>
<evidence type="ECO:0000259" key="4">
    <source>
        <dbReference type="Pfam" id="PF04542"/>
    </source>
</evidence>
<accession>F8CMD1</accession>
<keyword evidence="1" id="KW-0805">Transcription regulation</keyword>
<feature type="domain" description="RNA polymerase sigma-70 region 2" evidence="4">
    <location>
        <begin position="25"/>
        <end position="93"/>
    </location>
</feature>
<keyword evidence="3" id="KW-0804">Transcription</keyword>
<dbReference type="KEGG" id="mfu:LILAB_10435"/>
<dbReference type="InterPro" id="IPR039425">
    <property type="entry name" value="RNA_pol_sigma-70-like"/>
</dbReference>
<dbReference type="eggNOG" id="COG1595">
    <property type="taxonomic scope" value="Bacteria"/>
</dbReference>
<proteinExistence type="predicted"/>
<evidence type="ECO:0000256" key="2">
    <source>
        <dbReference type="ARBA" id="ARBA00023082"/>
    </source>
</evidence>
<dbReference type="InterPro" id="IPR014284">
    <property type="entry name" value="RNA_pol_sigma-70_dom"/>
</dbReference>
<evidence type="ECO:0000256" key="3">
    <source>
        <dbReference type="ARBA" id="ARBA00023163"/>
    </source>
</evidence>
<evidence type="ECO:0000313" key="6">
    <source>
        <dbReference type="Proteomes" id="UP000000488"/>
    </source>
</evidence>
<dbReference type="AlphaFoldDB" id="F8CMD1"/>
<organism evidence="5 6">
    <name type="scientific">Myxococcus fulvus (strain ATCC BAA-855 / HW-1)</name>
    <dbReference type="NCBI Taxonomy" id="483219"/>
    <lineage>
        <taxon>Bacteria</taxon>
        <taxon>Pseudomonadati</taxon>
        <taxon>Myxococcota</taxon>
        <taxon>Myxococcia</taxon>
        <taxon>Myxococcales</taxon>
        <taxon>Cystobacterineae</taxon>
        <taxon>Myxococcaceae</taxon>
        <taxon>Myxococcus</taxon>
    </lineage>
</organism>
<reference evidence="5 6" key="1">
    <citation type="journal article" date="2011" name="J. Bacteriol.">
        <title>Genome sequence of the halotolerant marine bacterium Myxococcus fulvus HW-1.</title>
        <authorList>
            <person name="Li Z.F."/>
            <person name="Li X."/>
            <person name="Liu H."/>
            <person name="Liu X."/>
            <person name="Han K."/>
            <person name="Wu Z.H."/>
            <person name="Hu W."/>
            <person name="Li F.F."/>
            <person name="Li Y.Z."/>
        </authorList>
    </citation>
    <scope>NUCLEOTIDE SEQUENCE [LARGE SCALE GENOMIC DNA]</scope>
    <source>
        <strain evidence="6">ATCC BAA-855 / HW-1</strain>
    </source>
</reference>
<sequence length="181" mass="19802">MVVPGWMPLSQECLARAGRAGLAVLYRRHAKALRHRAWRLLGCRHEAEDVLQEVFLAMVSQPGLHRGEASVFTLLYQMVTHKALDRCRARSRRHERLMGVWGALPQGVPRGGRGSAESLDAAGDLQWMSRAEPPRTLMAALLHFAAGHTQGEVAALLGVSRKTVVRMLGRLQTQVAGGGDA</sequence>
<gene>
    <name evidence="5" type="ordered locus">LILAB_10435</name>
</gene>
<dbReference type="InterPro" id="IPR009057">
    <property type="entry name" value="Homeodomain-like_sf"/>
</dbReference>
<dbReference type="EMBL" id="CP002830">
    <property type="protein sequence ID" value="AEI63998.1"/>
    <property type="molecule type" value="Genomic_DNA"/>
</dbReference>
<name>F8CMD1_MYXFH</name>
<keyword evidence="2" id="KW-0731">Sigma factor</keyword>
<dbReference type="HOGENOM" id="CLU_047691_3_1_7"/>
<dbReference type="GO" id="GO:0016987">
    <property type="term" value="F:sigma factor activity"/>
    <property type="evidence" value="ECO:0007669"/>
    <property type="project" value="UniProtKB-KW"/>
</dbReference>
<dbReference type="InterPro" id="IPR036388">
    <property type="entry name" value="WH-like_DNA-bd_sf"/>
</dbReference>
<dbReference type="PANTHER" id="PTHR43133:SF46">
    <property type="entry name" value="RNA POLYMERASE SIGMA-70 FACTOR ECF SUBFAMILY"/>
    <property type="match status" value="1"/>
</dbReference>
<dbReference type="InterPro" id="IPR013325">
    <property type="entry name" value="RNA_pol_sigma_r2"/>
</dbReference>
<dbReference type="Pfam" id="PF04542">
    <property type="entry name" value="Sigma70_r2"/>
    <property type="match status" value="1"/>
</dbReference>
<dbReference type="NCBIfam" id="TIGR02937">
    <property type="entry name" value="sigma70-ECF"/>
    <property type="match status" value="1"/>
</dbReference>
<evidence type="ECO:0000256" key="1">
    <source>
        <dbReference type="ARBA" id="ARBA00023015"/>
    </source>
</evidence>
<dbReference type="GO" id="GO:0006352">
    <property type="term" value="P:DNA-templated transcription initiation"/>
    <property type="evidence" value="ECO:0007669"/>
    <property type="project" value="InterPro"/>
</dbReference>
<dbReference type="PANTHER" id="PTHR43133">
    <property type="entry name" value="RNA POLYMERASE ECF-TYPE SIGMA FACTO"/>
    <property type="match status" value="1"/>
</dbReference>
<dbReference type="SUPFAM" id="SSF46689">
    <property type="entry name" value="Homeodomain-like"/>
    <property type="match status" value="1"/>
</dbReference>
<dbReference type="Gene3D" id="1.10.10.10">
    <property type="entry name" value="Winged helix-like DNA-binding domain superfamily/Winged helix DNA-binding domain"/>
    <property type="match status" value="1"/>
</dbReference>